<comment type="subcellular location">
    <subcellularLocation>
        <location evidence="1">Cytoplasm</location>
    </subcellularLocation>
</comment>
<dbReference type="Gene3D" id="1.10.390.10">
    <property type="entry name" value="Neutral Protease Domain 2"/>
    <property type="match status" value="1"/>
</dbReference>
<feature type="binding site" evidence="11">
    <location>
        <position position="316"/>
    </location>
    <ligand>
        <name>Zn(2+)</name>
        <dbReference type="ChEBI" id="CHEBI:29105"/>
        <note>catalytic</note>
    </ligand>
</feature>
<protein>
    <recommendedName>
        <fullName evidence="12">Peptidase M1 leukotriene A4 hydrolase/aminopeptidase C-terminal domain-containing protein</fullName>
    </recommendedName>
</protein>
<keyword evidence="14" id="KW-1185">Reference proteome</keyword>
<dbReference type="GO" id="GO:0004301">
    <property type="term" value="F:epoxide hydrolase activity"/>
    <property type="evidence" value="ECO:0007669"/>
    <property type="project" value="TreeGrafter"/>
</dbReference>
<feature type="binding site" evidence="10">
    <location>
        <begin position="144"/>
        <end position="146"/>
    </location>
    <ligand>
        <name>a peptide</name>
        <dbReference type="ChEBI" id="CHEBI:60466"/>
    </ligand>
</feature>
<feature type="active site" description="Proton donor" evidence="9">
    <location>
        <position position="401"/>
    </location>
</feature>
<feature type="binding site" evidence="11">
    <location>
        <position position="335"/>
    </location>
    <ligand>
        <name>Zn(2+)</name>
        <dbReference type="ChEBI" id="CHEBI:29105"/>
        <note>catalytic</note>
    </ligand>
</feature>
<dbReference type="InterPro" id="IPR045357">
    <property type="entry name" value="Aminopeptidase_N-like_N"/>
</dbReference>
<keyword evidence="6" id="KW-0378">Hydrolase</keyword>
<dbReference type="InterPro" id="IPR049980">
    <property type="entry name" value="LTA4H_cat"/>
</dbReference>
<comment type="similarity">
    <text evidence="2">Belongs to the peptidase M1 family.</text>
</comment>
<dbReference type="InterPro" id="IPR001930">
    <property type="entry name" value="Peptidase_M1"/>
</dbReference>
<dbReference type="InterPro" id="IPR016024">
    <property type="entry name" value="ARM-type_fold"/>
</dbReference>
<dbReference type="Gene3D" id="3.30.2010.30">
    <property type="match status" value="1"/>
</dbReference>
<dbReference type="PANTHER" id="PTHR45726:SF3">
    <property type="entry name" value="LEUKOTRIENE A-4 HYDROLASE"/>
    <property type="match status" value="1"/>
</dbReference>
<dbReference type="FunFam" id="2.60.40.1730:FF:000004">
    <property type="entry name" value="Leukotriene A(4) hydrolase"/>
    <property type="match status" value="1"/>
</dbReference>
<evidence type="ECO:0000256" key="10">
    <source>
        <dbReference type="PIRSR" id="PIRSR634015-2"/>
    </source>
</evidence>
<sequence length="607" mass="68772">MSFSPLFTGSPTPQDKDLATLSNYLDARTTHIDLDWAIDWEKKIIGGSATVTLEATKDVGEVVLDTSYLDVQGVEVDGAKAEYSLDERIAGMGSALHVTLPKSVKSGQHVAIKVSYWTTPECTAVGWLEPVQTKSGKYPYLYSQSQAIHARSLLPCQDTPAIKATYAAKVRSVLPVLLSGLRQSPKPEEKWVPGKEVEYVYDQPVAIPSYLIAIASGELVYRPFKQLEGRKWRSGAWTEPLMMDEAYWEFSEDTARFVAAAEDYTSEYRFGVYDILFLPESFPYGGMENACLTFATPTVIAHDRSSVDLAAHEIAHSWFGNGIGCASWSHFWLNEGWTTYLERLCMRKIYGEPARQLSYTVGRKGLKEDLALNKDKTRFQRMVVEYNAHEDPDEAYNQVPYEKGSNFLLHLERTVGGLDHFLPYMKDYDRTFSGTSITTGQWRSHLFHFFGNQPNGQEYLRALGKVDWDEWLHGAGPDLCVDMQYDDTLSKPCADLAEKWNAARDDAQLSKFSPKDIESFITAQKLVFLDNLEALRFYRVALKSGKEYAEDAAEWVTNKGRMKFCRPIYRLLNQQTPELARKTFLKHAAFYHPIARKMIAKDLGVEV</sequence>
<evidence type="ECO:0000259" key="12">
    <source>
        <dbReference type="SMART" id="SM01263"/>
    </source>
</evidence>
<dbReference type="Gene3D" id="1.25.40.320">
    <property type="entry name" value="Peptidase M1, leukotriene A4 hydrolase/aminopeptidase C-terminal domain"/>
    <property type="match status" value="2"/>
</dbReference>
<proteinExistence type="inferred from homology"/>
<evidence type="ECO:0000313" key="13">
    <source>
        <dbReference type="EMBL" id="RSH81372.1"/>
    </source>
</evidence>
<evidence type="ECO:0000256" key="3">
    <source>
        <dbReference type="ARBA" id="ARBA00022490"/>
    </source>
</evidence>
<dbReference type="GO" id="GO:0005829">
    <property type="term" value="C:cytosol"/>
    <property type="evidence" value="ECO:0007669"/>
    <property type="project" value="TreeGrafter"/>
</dbReference>
<dbReference type="SUPFAM" id="SSF55486">
    <property type="entry name" value="Metalloproteases ('zincins'), catalytic domain"/>
    <property type="match status" value="1"/>
</dbReference>
<accession>A0A427XR55</accession>
<dbReference type="InterPro" id="IPR042097">
    <property type="entry name" value="Aminopeptidase_N-like_N_sf"/>
</dbReference>
<feature type="binding site" evidence="10">
    <location>
        <begin position="561"/>
        <end position="563"/>
    </location>
    <ligand>
        <name>a peptide</name>
        <dbReference type="ChEBI" id="CHEBI:60466"/>
    </ligand>
</feature>
<keyword evidence="8" id="KW-0482">Metalloprotease</keyword>
<dbReference type="FunFam" id="3.30.2010.30:FF:000001">
    <property type="entry name" value="Leukotriene A(4) hydrolase"/>
    <property type="match status" value="1"/>
</dbReference>
<dbReference type="FunFam" id="1.10.390.10:FF:000003">
    <property type="entry name" value="Leukotriene A(4) hydrolase"/>
    <property type="match status" value="1"/>
</dbReference>
<dbReference type="GO" id="GO:0004177">
    <property type="term" value="F:aminopeptidase activity"/>
    <property type="evidence" value="ECO:0007669"/>
    <property type="project" value="TreeGrafter"/>
</dbReference>
<keyword evidence="3" id="KW-0963">Cytoplasm</keyword>
<evidence type="ECO:0000256" key="6">
    <source>
        <dbReference type="ARBA" id="ARBA00022801"/>
    </source>
</evidence>
<name>A0A427XR55_9TREE</name>
<evidence type="ECO:0000313" key="14">
    <source>
        <dbReference type="Proteomes" id="UP000279259"/>
    </source>
</evidence>
<evidence type="ECO:0000256" key="7">
    <source>
        <dbReference type="ARBA" id="ARBA00022833"/>
    </source>
</evidence>
<feature type="domain" description="Peptidase M1 leukotriene A4 hydrolase/aminopeptidase C-terminal" evidence="12">
    <location>
        <begin position="488"/>
        <end position="603"/>
    </location>
</feature>
<dbReference type="PANTHER" id="PTHR45726">
    <property type="entry name" value="LEUKOTRIENE A-4 HYDROLASE"/>
    <property type="match status" value="1"/>
</dbReference>
<dbReference type="Pfam" id="PF09127">
    <property type="entry name" value="Leuk-A4-hydro_C"/>
    <property type="match status" value="1"/>
</dbReference>
<feature type="binding site" evidence="11">
    <location>
        <position position="312"/>
    </location>
    <ligand>
        <name>Zn(2+)</name>
        <dbReference type="ChEBI" id="CHEBI:29105"/>
        <note>catalytic</note>
    </ligand>
</feature>
<dbReference type="SUPFAM" id="SSF48371">
    <property type="entry name" value="ARM repeat"/>
    <property type="match status" value="1"/>
</dbReference>
<evidence type="ECO:0000256" key="2">
    <source>
        <dbReference type="ARBA" id="ARBA00010136"/>
    </source>
</evidence>
<evidence type="ECO:0000256" key="1">
    <source>
        <dbReference type="ARBA" id="ARBA00004496"/>
    </source>
</evidence>
<organism evidence="13 14">
    <name type="scientific">Saitozyma podzolica</name>
    <dbReference type="NCBI Taxonomy" id="1890683"/>
    <lineage>
        <taxon>Eukaryota</taxon>
        <taxon>Fungi</taxon>
        <taxon>Dikarya</taxon>
        <taxon>Basidiomycota</taxon>
        <taxon>Agaricomycotina</taxon>
        <taxon>Tremellomycetes</taxon>
        <taxon>Tremellales</taxon>
        <taxon>Trimorphomycetaceae</taxon>
        <taxon>Saitozyma</taxon>
    </lineage>
</organism>
<gene>
    <name evidence="13" type="ORF">EHS25_006904</name>
</gene>
<comment type="caution">
    <text evidence="13">The sequence shown here is derived from an EMBL/GenBank/DDBJ whole genome shotgun (WGS) entry which is preliminary data.</text>
</comment>
<dbReference type="Pfam" id="PF17900">
    <property type="entry name" value="Peptidase_M1_N"/>
    <property type="match status" value="1"/>
</dbReference>
<dbReference type="InterPro" id="IPR038502">
    <property type="entry name" value="M1_LTA-4_hydro/amino_C_sf"/>
</dbReference>
<dbReference type="Proteomes" id="UP000279259">
    <property type="component" value="Unassembled WGS sequence"/>
</dbReference>
<evidence type="ECO:0000256" key="4">
    <source>
        <dbReference type="ARBA" id="ARBA00022670"/>
    </source>
</evidence>
<dbReference type="GO" id="GO:0008237">
    <property type="term" value="F:metallopeptidase activity"/>
    <property type="evidence" value="ECO:0007669"/>
    <property type="project" value="UniProtKB-KW"/>
</dbReference>
<evidence type="ECO:0000256" key="9">
    <source>
        <dbReference type="PIRSR" id="PIRSR634015-1"/>
    </source>
</evidence>
<dbReference type="GO" id="GO:0008270">
    <property type="term" value="F:zinc ion binding"/>
    <property type="evidence" value="ECO:0007669"/>
    <property type="project" value="InterPro"/>
</dbReference>
<feature type="binding site" evidence="10">
    <location>
        <begin position="283"/>
        <end position="288"/>
    </location>
    <ligand>
        <name>a peptide</name>
        <dbReference type="ChEBI" id="CHEBI:60466"/>
    </ligand>
</feature>
<reference evidence="13 14" key="1">
    <citation type="submission" date="2018-11" db="EMBL/GenBank/DDBJ databases">
        <title>Genome sequence of Saitozyma podzolica DSM 27192.</title>
        <authorList>
            <person name="Aliyu H."/>
            <person name="Gorte O."/>
            <person name="Ochsenreither K."/>
        </authorList>
    </citation>
    <scope>NUCLEOTIDE SEQUENCE [LARGE SCALE GENOMIC DNA]</scope>
    <source>
        <strain evidence="13 14">DSM 27192</strain>
    </source>
</reference>
<dbReference type="Gene3D" id="2.60.40.1730">
    <property type="entry name" value="tricorn interacting facor f3 domain"/>
    <property type="match status" value="1"/>
</dbReference>
<feature type="active site" description="Proton acceptor" evidence="9">
    <location>
        <position position="313"/>
    </location>
</feature>
<keyword evidence="4" id="KW-0645">Protease</keyword>
<dbReference type="InterPro" id="IPR014782">
    <property type="entry name" value="Peptidase_M1_dom"/>
</dbReference>
<comment type="cofactor">
    <cofactor evidence="11">
        <name>Zn(2+)</name>
        <dbReference type="ChEBI" id="CHEBI:29105"/>
    </cofactor>
    <text evidence="11">Binds 1 zinc ion per subunit.</text>
</comment>
<dbReference type="SMART" id="SM01263">
    <property type="entry name" value="Leuk-A4-hydro_C"/>
    <property type="match status" value="1"/>
</dbReference>
<dbReference type="OrthoDB" id="79562at2759"/>
<keyword evidence="5 11" id="KW-0479">Metal-binding</keyword>
<evidence type="ECO:0000256" key="5">
    <source>
        <dbReference type="ARBA" id="ARBA00022723"/>
    </source>
</evidence>
<dbReference type="PRINTS" id="PR00756">
    <property type="entry name" value="ALADIPTASE"/>
</dbReference>
<dbReference type="CDD" id="cd09599">
    <property type="entry name" value="M1_LTA4H"/>
    <property type="match status" value="1"/>
</dbReference>
<dbReference type="EMBL" id="RSCD01000031">
    <property type="protein sequence ID" value="RSH81372.1"/>
    <property type="molecule type" value="Genomic_DNA"/>
</dbReference>
<dbReference type="SUPFAM" id="SSF63737">
    <property type="entry name" value="Leukotriene A4 hydrolase N-terminal domain"/>
    <property type="match status" value="1"/>
</dbReference>
<dbReference type="InterPro" id="IPR027268">
    <property type="entry name" value="Peptidase_M4/M1_CTD_sf"/>
</dbReference>
<dbReference type="Pfam" id="PF01433">
    <property type="entry name" value="Peptidase_M1"/>
    <property type="match status" value="1"/>
</dbReference>
<evidence type="ECO:0000256" key="11">
    <source>
        <dbReference type="PIRSR" id="PIRSR634015-3"/>
    </source>
</evidence>
<dbReference type="GO" id="GO:0006508">
    <property type="term" value="P:proteolysis"/>
    <property type="evidence" value="ECO:0007669"/>
    <property type="project" value="UniProtKB-KW"/>
</dbReference>
<dbReference type="InterPro" id="IPR015211">
    <property type="entry name" value="Peptidase_M1_C"/>
</dbReference>
<dbReference type="InterPro" id="IPR034015">
    <property type="entry name" value="M1_LTA4H"/>
</dbReference>
<dbReference type="AlphaFoldDB" id="A0A427XR55"/>
<evidence type="ECO:0000256" key="8">
    <source>
        <dbReference type="ARBA" id="ARBA00023049"/>
    </source>
</evidence>
<dbReference type="STRING" id="1890683.A0A427XR55"/>
<keyword evidence="7 11" id="KW-0862">Zinc</keyword>